<keyword evidence="1" id="KW-1133">Transmembrane helix</keyword>
<dbReference type="Gene3D" id="1.20.1640.10">
    <property type="entry name" value="Multidrug efflux transporter AcrB transmembrane domain"/>
    <property type="match status" value="2"/>
</dbReference>
<keyword evidence="3" id="KW-1185">Reference proteome</keyword>
<gene>
    <name evidence="2" type="ORF">HHL11_02410</name>
</gene>
<dbReference type="PANTHER" id="PTHR33406">
    <property type="entry name" value="MEMBRANE PROTEIN MJ1562-RELATED"/>
    <property type="match status" value="1"/>
</dbReference>
<comment type="caution">
    <text evidence="2">The sequence shown here is derived from an EMBL/GenBank/DDBJ whole genome shotgun (WGS) entry which is preliminary data.</text>
</comment>
<feature type="transmembrane region" description="Helical" evidence="1">
    <location>
        <begin position="690"/>
        <end position="711"/>
    </location>
</feature>
<evidence type="ECO:0000313" key="3">
    <source>
        <dbReference type="Proteomes" id="UP000541185"/>
    </source>
</evidence>
<dbReference type="EMBL" id="JABBFX010000001">
    <property type="protein sequence ID" value="NML42585.1"/>
    <property type="molecule type" value="Genomic_DNA"/>
</dbReference>
<feature type="transmembrane region" description="Helical" evidence="1">
    <location>
        <begin position="638"/>
        <end position="659"/>
    </location>
</feature>
<feature type="transmembrane region" description="Helical" evidence="1">
    <location>
        <begin position="745"/>
        <end position="766"/>
    </location>
</feature>
<feature type="transmembrane region" description="Helical" evidence="1">
    <location>
        <begin position="429"/>
        <end position="450"/>
    </location>
</feature>
<dbReference type="SUPFAM" id="SSF82866">
    <property type="entry name" value="Multidrug efflux transporter AcrB transmembrane domain"/>
    <property type="match status" value="2"/>
</dbReference>
<feature type="transmembrane region" description="Helical" evidence="1">
    <location>
        <begin position="349"/>
        <end position="372"/>
    </location>
</feature>
<protein>
    <recommendedName>
        <fullName evidence="4">Membrane transport protein MMPL domain-containing protein</fullName>
    </recommendedName>
</protein>
<feature type="transmembrane region" description="Helical" evidence="1">
    <location>
        <begin position="310"/>
        <end position="328"/>
    </location>
</feature>
<dbReference type="GO" id="GO:0005886">
    <property type="term" value="C:plasma membrane"/>
    <property type="evidence" value="ECO:0007669"/>
    <property type="project" value="TreeGrafter"/>
</dbReference>
<evidence type="ECO:0000256" key="1">
    <source>
        <dbReference type="SAM" id="Phobius"/>
    </source>
</evidence>
<feature type="transmembrane region" description="Helical" evidence="1">
    <location>
        <begin position="284"/>
        <end position="304"/>
    </location>
</feature>
<reference evidence="2 3" key="1">
    <citation type="submission" date="2020-04" db="EMBL/GenBank/DDBJ databases">
        <title>Ramlibacter sp. G-1-2-2 isolated from soil.</title>
        <authorList>
            <person name="Dahal R.H."/>
        </authorList>
    </citation>
    <scope>NUCLEOTIDE SEQUENCE [LARGE SCALE GENOMIC DNA]</scope>
    <source>
        <strain evidence="2 3">G-1-2-2</strain>
    </source>
</reference>
<feature type="transmembrane region" description="Helical" evidence="1">
    <location>
        <begin position="718"/>
        <end position="739"/>
    </location>
</feature>
<dbReference type="PANTHER" id="PTHR33406:SF13">
    <property type="entry name" value="MEMBRANE PROTEIN YDFJ"/>
    <property type="match status" value="1"/>
</dbReference>
<evidence type="ECO:0008006" key="4">
    <source>
        <dbReference type="Google" id="ProtNLM"/>
    </source>
</evidence>
<dbReference type="AlphaFoldDB" id="A0A848GVE2"/>
<dbReference type="Proteomes" id="UP000541185">
    <property type="component" value="Unassembled WGS sequence"/>
</dbReference>
<sequence length="778" mass="83531">MTHLPQVAATPWRLAGLAWLVFVLVVVVHQVQFWRAGKLDTDVLALLPVSEQAPEVGRASKLMAEGVSRQVVVLLGAPAWSDAKRAADQWRHALEQADAPLRASVGAQSLDQILDFYGSRRDRLLTPAQRAELLQAPPGSQVQRALALLAQPGASARLADFASDPLGLFPDWLQARAAQTRARPRDGELWVHGEDADWVVLIYEITGAPFAMNGNALYQPALDGALQAAQREVPGARMIAAGLPLHAEAAAVRANNEINTIGWGSLAAVLLLAWLAFRRLTPILLTAVSLAIGVAAAISVTAWIYGSVHLLTLVFGASLVGVAEDYGIHYFASRQGQPWARPRTLMRSLLPGLVLALSTSVLAYLALGLAPFPGLRQMAVFSAAGLLAAFLTAVCWFPLLDRHAPRDTRFAARIRDSLARYPSWRNTRLAWSIAAVLAVLSLIGLVRLHASDDVRDWQGSPPALIQAQIKIGRLLGTPSVAQFYLVRGASPQEVLEREEALKERLDGLVARHAFAGYAAVSDWVPSLRRQQADARLTARVEAEVLAGVNAALGERLVRPAPGAGALTPEQWLAHPASAAARTLWLGADHGQYMTVVMLHGLHDAKQLPLLEGAAAGLDGVRWVDRAADISSLLGRYRWSMTALLAAGHALVLFVLWLRFRRAAWRTWVPTLLASVLAVAVQGWLGEPFQLANILALLLLLGIGVDYGIFLLEHDGDGAAWLAVVLGAASTWLSFGLLALSSTPALHAFGLTLMVGVLLVWLGSPLVRSGAGHPKKAAE</sequence>
<name>A0A848GVE2_9BURK</name>
<keyword evidence="1" id="KW-0472">Membrane</keyword>
<feature type="transmembrane region" description="Helical" evidence="1">
    <location>
        <begin position="378"/>
        <end position="400"/>
    </location>
</feature>
<accession>A0A848GVE2</accession>
<organism evidence="2 3">
    <name type="scientific">Ramlibacter agri</name>
    <dbReference type="NCBI Taxonomy" id="2728837"/>
    <lineage>
        <taxon>Bacteria</taxon>
        <taxon>Pseudomonadati</taxon>
        <taxon>Pseudomonadota</taxon>
        <taxon>Betaproteobacteria</taxon>
        <taxon>Burkholderiales</taxon>
        <taxon>Comamonadaceae</taxon>
        <taxon>Ramlibacter</taxon>
    </lineage>
</organism>
<feature type="transmembrane region" description="Helical" evidence="1">
    <location>
        <begin position="260"/>
        <end position="277"/>
    </location>
</feature>
<keyword evidence="1" id="KW-0812">Transmembrane</keyword>
<feature type="transmembrane region" description="Helical" evidence="1">
    <location>
        <begin position="666"/>
        <end position="684"/>
    </location>
</feature>
<evidence type="ECO:0000313" key="2">
    <source>
        <dbReference type="EMBL" id="NML42585.1"/>
    </source>
</evidence>
<dbReference type="InterPro" id="IPR050545">
    <property type="entry name" value="Mycobact_MmpL"/>
</dbReference>
<proteinExistence type="predicted"/>